<reference evidence="6" key="1">
    <citation type="submission" date="2021-10" db="EMBL/GenBank/DDBJ databases">
        <title>Marinomonas pontica sp. nov., isolated from the Black Sea.</title>
        <authorList>
            <person name="Zhao L.-H."/>
            <person name="Xue J.-H."/>
        </authorList>
    </citation>
    <scope>NUCLEOTIDE SEQUENCE</scope>
    <source>
        <strain evidence="6">E8</strain>
    </source>
</reference>
<keyword evidence="2" id="KW-0479">Metal-binding</keyword>
<comment type="caution">
    <text evidence="6">The sequence shown here is derived from an EMBL/GenBank/DDBJ whole genome shotgun (WGS) entry which is preliminary data.</text>
</comment>
<keyword evidence="7" id="KW-1185">Reference proteome</keyword>
<evidence type="ECO:0000313" key="6">
    <source>
        <dbReference type="EMBL" id="MCB5163040.1"/>
    </source>
</evidence>
<gene>
    <name evidence="6" type="ORF">LG368_14240</name>
</gene>
<dbReference type="SUPFAM" id="SSF50022">
    <property type="entry name" value="ISP domain"/>
    <property type="match status" value="1"/>
</dbReference>
<sequence length="115" mass="12644">MKRVFLCNVSELSVNTVRKVDNAEHGDIAVYNLSGQYYATADLCSHATASLAEGDIEDDLIVCPVHWGTFHIPTGEARDFPCEINIRTYKVEQEGDDLFALIADKAEDPSLIAKG</sequence>
<dbReference type="EMBL" id="JAJATW010000032">
    <property type="protein sequence ID" value="MCB5163040.1"/>
    <property type="molecule type" value="Genomic_DNA"/>
</dbReference>
<dbReference type="PANTHER" id="PTHR21496">
    <property type="entry name" value="FERREDOXIN-RELATED"/>
    <property type="match status" value="1"/>
</dbReference>
<dbReference type="AlphaFoldDB" id="A0A9X1RSJ5"/>
<keyword evidence="3" id="KW-0408">Iron</keyword>
<keyword evidence="1" id="KW-0001">2Fe-2S</keyword>
<dbReference type="RefSeq" id="WP_226755384.1">
    <property type="nucleotide sequence ID" value="NZ_JAJATW010000032.1"/>
</dbReference>
<evidence type="ECO:0000256" key="2">
    <source>
        <dbReference type="ARBA" id="ARBA00022723"/>
    </source>
</evidence>
<dbReference type="PANTHER" id="PTHR21496:SF23">
    <property type="entry name" value="3-PHENYLPROPIONATE_CINNAMIC ACID DIOXYGENASE FERREDOXIN SUBUNIT"/>
    <property type="match status" value="1"/>
</dbReference>
<dbReference type="PROSITE" id="PS51296">
    <property type="entry name" value="RIESKE"/>
    <property type="match status" value="1"/>
</dbReference>
<proteinExistence type="predicted"/>
<dbReference type="CDD" id="cd03528">
    <property type="entry name" value="Rieske_RO_ferredoxin"/>
    <property type="match status" value="1"/>
</dbReference>
<dbReference type="Proteomes" id="UP001139095">
    <property type="component" value="Unassembled WGS sequence"/>
</dbReference>
<name>A0A9X1RSJ5_9GAMM</name>
<dbReference type="GO" id="GO:0051537">
    <property type="term" value="F:2 iron, 2 sulfur cluster binding"/>
    <property type="evidence" value="ECO:0007669"/>
    <property type="project" value="UniProtKB-KW"/>
</dbReference>
<evidence type="ECO:0000313" key="7">
    <source>
        <dbReference type="Proteomes" id="UP001139095"/>
    </source>
</evidence>
<accession>A0A9X1RSJ5</accession>
<dbReference type="InterPro" id="IPR036922">
    <property type="entry name" value="Rieske_2Fe-2S_sf"/>
</dbReference>
<dbReference type="Pfam" id="PF00355">
    <property type="entry name" value="Rieske"/>
    <property type="match status" value="1"/>
</dbReference>
<dbReference type="InterPro" id="IPR017941">
    <property type="entry name" value="Rieske_2Fe-2S"/>
</dbReference>
<evidence type="ECO:0000259" key="5">
    <source>
        <dbReference type="PROSITE" id="PS51296"/>
    </source>
</evidence>
<dbReference type="Gene3D" id="2.102.10.10">
    <property type="entry name" value="Rieske [2Fe-2S] iron-sulphur domain"/>
    <property type="match status" value="1"/>
</dbReference>
<organism evidence="6 7">
    <name type="scientific">Marinomonas algarum</name>
    <dbReference type="NCBI Taxonomy" id="2883105"/>
    <lineage>
        <taxon>Bacteria</taxon>
        <taxon>Pseudomonadati</taxon>
        <taxon>Pseudomonadota</taxon>
        <taxon>Gammaproteobacteria</taxon>
        <taxon>Oceanospirillales</taxon>
        <taxon>Oceanospirillaceae</taxon>
        <taxon>Marinomonas</taxon>
    </lineage>
</organism>
<evidence type="ECO:0000256" key="4">
    <source>
        <dbReference type="ARBA" id="ARBA00023014"/>
    </source>
</evidence>
<evidence type="ECO:0000256" key="3">
    <source>
        <dbReference type="ARBA" id="ARBA00023004"/>
    </source>
</evidence>
<evidence type="ECO:0000256" key="1">
    <source>
        <dbReference type="ARBA" id="ARBA00022714"/>
    </source>
</evidence>
<feature type="domain" description="Rieske" evidence="5">
    <location>
        <begin position="4"/>
        <end position="100"/>
    </location>
</feature>
<protein>
    <submittedName>
        <fullName evidence="6">Non-heme iron oxygenase ferredoxin subunit</fullName>
    </submittedName>
</protein>
<dbReference type="GO" id="GO:0046872">
    <property type="term" value="F:metal ion binding"/>
    <property type="evidence" value="ECO:0007669"/>
    <property type="project" value="UniProtKB-KW"/>
</dbReference>
<keyword evidence="4" id="KW-0411">Iron-sulfur</keyword>